<keyword evidence="6 11" id="KW-0798">TonB box</keyword>
<dbReference type="Gene3D" id="2.170.130.10">
    <property type="entry name" value="TonB-dependent receptor, plug domain"/>
    <property type="match status" value="1"/>
</dbReference>
<evidence type="ECO:0000256" key="10">
    <source>
        <dbReference type="PROSITE-ProRule" id="PRU01360"/>
    </source>
</evidence>
<dbReference type="NCBIfam" id="TIGR04057">
    <property type="entry name" value="SusC_RagA_signa"/>
    <property type="match status" value="1"/>
</dbReference>
<protein>
    <submittedName>
        <fullName evidence="15">SusC/RagA family TonB-dependent receptor</fullName>
    </submittedName>
</protein>
<feature type="chain" id="PRO_5014169839" evidence="12">
    <location>
        <begin position="23"/>
        <end position="1066"/>
    </location>
</feature>
<keyword evidence="7 10" id="KW-0472">Membrane</keyword>
<evidence type="ECO:0000256" key="2">
    <source>
        <dbReference type="ARBA" id="ARBA00022448"/>
    </source>
</evidence>
<evidence type="ECO:0000256" key="8">
    <source>
        <dbReference type="ARBA" id="ARBA00023170"/>
    </source>
</evidence>
<keyword evidence="5 12" id="KW-0732">Signal</keyword>
<keyword evidence="3 10" id="KW-1134">Transmembrane beta strand</keyword>
<dbReference type="PANTHER" id="PTHR30069">
    <property type="entry name" value="TONB-DEPENDENT OUTER MEMBRANE RECEPTOR"/>
    <property type="match status" value="1"/>
</dbReference>
<evidence type="ECO:0000259" key="14">
    <source>
        <dbReference type="Pfam" id="PF07715"/>
    </source>
</evidence>
<dbReference type="NCBIfam" id="TIGR04056">
    <property type="entry name" value="OMP_RagA_SusC"/>
    <property type="match status" value="1"/>
</dbReference>
<dbReference type="InterPro" id="IPR037066">
    <property type="entry name" value="Plug_dom_sf"/>
</dbReference>
<dbReference type="SUPFAM" id="SSF56935">
    <property type="entry name" value="Porins"/>
    <property type="match status" value="1"/>
</dbReference>
<proteinExistence type="inferred from homology"/>
<dbReference type="PANTHER" id="PTHR30069:SF29">
    <property type="entry name" value="HEMOGLOBIN AND HEMOGLOBIN-HAPTOGLOBIN-BINDING PROTEIN 1-RELATED"/>
    <property type="match status" value="1"/>
</dbReference>
<keyword evidence="4 10" id="KW-0812">Transmembrane</keyword>
<evidence type="ECO:0000313" key="15">
    <source>
        <dbReference type="EMBL" id="SOU89399.1"/>
    </source>
</evidence>
<dbReference type="InterPro" id="IPR023996">
    <property type="entry name" value="TonB-dep_OMP_SusC/RagA"/>
</dbReference>
<dbReference type="InterPro" id="IPR012910">
    <property type="entry name" value="Plug_dom"/>
</dbReference>
<comment type="similarity">
    <text evidence="10 11">Belongs to the TonB-dependent receptor family.</text>
</comment>
<keyword evidence="9 10" id="KW-0998">Cell outer membrane</keyword>
<dbReference type="InterPro" id="IPR008969">
    <property type="entry name" value="CarboxyPept-like_regulatory"/>
</dbReference>
<dbReference type="GO" id="GO:0015344">
    <property type="term" value="F:siderophore uptake transmembrane transporter activity"/>
    <property type="evidence" value="ECO:0007669"/>
    <property type="project" value="TreeGrafter"/>
</dbReference>
<comment type="subcellular location">
    <subcellularLocation>
        <location evidence="1 10">Cell outer membrane</location>
        <topology evidence="1 10">Multi-pass membrane protein</topology>
    </subcellularLocation>
</comment>
<dbReference type="RefSeq" id="WP_172505650.1">
    <property type="nucleotide sequence ID" value="NZ_OENE01000034.1"/>
</dbReference>
<dbReference type="InterPro" id="IPR000531">
    <property type="entry name" value="Beta-barrel_TonB"/>
</dbReference>
<accession>A0A2I2MA15</accession>
<dbReference type="Proteomes" id="UP000490060">
    <property type="component" value="Unassembled WGS sequence"/>
</dbReference>
<organism evidence="15 16">
    <name type="scientific">Tenacibaculum finnmarkense genomovar ulcerans</name>
    <dbReference type="NCBI Taxonomy" id="2781388"/>
    <lineage>
        <taxon>Bacteria</taxon>
        <taxon>Pseudomonadati</taxon>
        <taxon>Bacteroidota</taxon>
        <taxon>Flavobacteriia</taxon>
        <taxon>Flavobacteriales</taxon>
        <taxon>Flavobacteriaceae</taxon>
        <taxon>Tenacibaculum</taxon>
        <taxon>Tenacibaculum finnmarkense</taxon>
    </lineage>
</organism>
<sequence>MKTKFNGILTLLLALIVQFSFAQDRTISGIVSDESGPLPGVTVLKKGTTQGTETDFDGKYTIKSKTGEILVFNFVGMKTTQKTVGTSNQINIVMENDNVLDEVVVTALGIKREKKSLGYASQEIKSDAINGGTTKTGNIASQLSGKVAGLNVTTTNNFGGSSNMVIRGVKSLGGGSPLIVIDGSPINNSSTFAGGNDYGNALSDINQDDIASMNILKGAAASALYGERGINGVIVITTKNGKSGDDNSWGIKFSSGITVGTIDKATFPEYQNTYGGGYGQGFDHGNDYTNYDSDGSGGPKYDGSLKYHWDAFDTTSPNFGKKRAYVAAKNGPSSLFKTSFTKTNSISIQKGDQSKNMTFTYENFDSDWILPNSELEKNNFSLKVNYDLTPKLHTSFYSSLTLQDTQGRNTTGYSDNLMSMFRQWWNVDVDVLEQKDSYFRNKAIASADNRYGNISWNRKSPTNSKPAYWNNPYFQLYENAGSDNRYRSFSYGRITYDINDNLGVTGKVAYDKSMLNIEKRIAAGSIAMDFGASGNTVPSGYSRQDIARSETNLDLMLNYNYELVEDIKVSGVLGANLRKNDYNSIYASTEGGLVVPGIYSLANTVKSPLAATENQYNTETNSAYLTASFDFYKKFYLDATWRLDKSSTLPAVNNTYNYPSVTGALIVSEFYKPEWLSFWKVRANYAEVGSTADPYELQNSYASAGLLNGVGLYDTNYTKKNSNLKPQRSKEYEFGTEMMFLNKRITLDFAYYNTKTFDQIISLPVSTATGYSKKVVNAGQINNSGFEAQLGLVAVKNDNFTWNIDLNWSKNKNKVISLSGDSENYQLASYNGGVSLNAFKGKPWGTLIGPGYVEDKNGNKVLETYQNKEKTKTYARYKRVGNKNLGNVTPDWIGGMRNSFTYKNFGFSFLIDVRKGGKVFSTDMYYGLGTGLYKETVGNNVRQTGVVLPGVFEDGTKNTFIARDPQAYGAVDGWKVNPSEAFVYDGGFVKLREAAISYSLPKSALKNSFINDAKISLVGRNLWIISKDLPYADPEAMVGGGTRSYGHSIGSTPTTRDIGLNLTFKF</sequence>
<evidence type="ECO:0000256" key="7">
    <source>
        <dbReference type="ARBA" id="ARBA00023136"/>
    </source>
</evidence>
<dbReference type="Gene3D" id="2.40.170.20">
    <property type="entry name" value="TonB-dependent receptor, beta-barrel domain"/>
    <property type="match status" value="1"/>
</dbReference>
<dbReference type="PROSITE" id="PS52016">
    <property type="entry name" value="TONB_DEPENDENT_REC_3"/>
    <property type="match status" value="1"/>
</dbReference>
<dbReference type="Pfam" id="PF07715">
    <property type="entry name" value="Plug"/>
    <property type="match status" value="1"/>
</dbReference>
<evidence type="ECO:0000256" key="1">
    <source>
        <dbReference type="ARBA" id="ARBA00004571"/>
    </source>
</evidence>
<dbReference type="AlphaFoldDB" id="A0A2I2MA15"/>
<feature type="domain" description="TonB-dependent receptor plug" evidence="14">
    <location>
        <begin position="120"/>
        <end position="233"/>
    </location>
</feature>
<gene>
    <name evidence="15" type="ORF">TNO010_40033</name>
</gene>
<evidence type="ECO:0000313" key="16">
    <source>
        <dbReference type="Proteomes" id="UP000490060"/>
    </source>
</evidence>
<dbReference type="GO" id="GO:0009279">
    <property type="term" value="C:cell outer membrane"/>
    <property type="evidence" value="ECO:0007669"/>
    <property type="project" value="UniProtKB-SubCell"/>
</dbReference>
<evidence type="ECO:0000256" key="4">
    <source>
        <dbReference type="ARBA" id="ARBA00022692"/>
    </source>
</evidence>
<dbReference type="InterPro" id="IPR036942">
    <property type="entry name" value="Beta-barrel_TonB_sf"/>
</dbReference>
<feature type="signal peptide" evidence="12">
    <location>
        <begin position="1"/>
        <end position="22"/>
    </location>
</feature>
<dbReference type="InterPro" id="IPR023997">
    <property type="entry name" value="TonB-dep_OMP_SusC/RagA_CS"/>
</dbReference>
<dbReference type="InterPro" id="IPR039426">
    <property type="entry name" value="TonB-dep_rcpt-like"/>
</dbReference>
<evidence type="ECO:0000256" key="11">
    <source>
        <dbReference type="RuleBase" id="RU003357"/>
    </source>
</evidence>
<evidence type="ECO:0000256" key="3">
    <source>
        <dbReference type="ARBA" id="ARBA00022452"/>
    </source>
</evidence>
<evidence type="ECO:0000256" key="6">
    <source>
        <dbReference type="ARBA" id="ARBA00023077"/>
    </source>
</evidence>
<evidence type="ECO:0000256" key="5">
    <source>
        <dbReference type="ARBA" id="ARBA00022729"/>
    </source>
</evidence>
<dbReference type="EMBL" id="OENE01000034">
    <property type="protein sequence ID" value="SOU89399.1"/>
    <property type="molecule type" value="Genomic_DNA"/>
</dbReference>
<keyword evidence="8 15" id="KW-0675">Receptor</keyword>
<feature type="domain" description="TonB-dependent receptor-like beta-barrel" evidence="13">
    <location>
        <begin position="446"/>
        <end position="936"/>
    </location>
</feature>
<reference evidence="15 16" key="1">
    <citation type="submission" date="2017-11" db="EMBL/GenBank/DDBJ databases">
        <authorList>
            <person name="Duchaud E."/>
        </authorList>
    </citation>
    <scope>NUCLEOTIDE SEQUENCE [LARGE SCALE GENOMIC DNA]</scope>
    <source>
        <strain evidence="15 16">TNO010</strain>
    </source>
</reference>
<dbReference type="Pfam" id="PF00593">
    <property type="entry name" value="TonB_dep_Rec_b-barrel"/>
    <property type="match status" value="1"/>
</dbReference>
<dbReference type="GO" id="GO:0044718">
    <property type="term" value="P:siderophore transmembrane transport"/>
    <property type="evidence" value="ECO:0007669"/>
    <property type="project" value="TreeGrafter"/>
</dbReference>
<name>A0A2I2MA15_9FLAO</name>
<dbReference type="Pfam" id="PF13715">
    <property type="entry name" value="CarbopepD_reg_2"/>
    <property type="match status" value="1"/>
</dbReference>
<dbReference type="SUPFAM" id="SSF49464">
    <property type="entry name" value="Carboxypeptidase regulatory domain-like"/>
    <property type="match status" value="1"/>
</dbReference>
<keyword evidence="2 10" id="KW-0813">Transport</keyword>
<evidence type="ECO:0000256" key="12">
    <source>
        <dbReference type="SAM" id="SignalP"/>
    </source>
</evidence>
<evidence type="ECO:0000259" key="13">
    <source>
        <dbReference type="Pfam" id="PF00593"/>
    </source>
</evidence>
<evidence type="ECO:0000256" key="9">
    <source>
        <dbReference type="ARBA" id="ARBA00023237"/>
    </source>
</evidence>